<reference evidence="15" key="1">
    <citation type="submission" date="2020-06" db="EMBL/GenBank/DDBJ databases">
        <authorList>
            <consortium name="Wellcome Sanger Institute Data Sharing"/>
        </authorList>
    </citation>
    <scope>NUCLEOTIDE SEQUENCE [LARGE SCALE GENOMIC DNA]</scope>
</reference>
<dbReference type="Gene3D" id="2.30.30.40">
    <property type="entry name" value="SH3 Domains"/>
    <property type="match status" value="1"/>
</dbReference>
<feature type="compositionally biased region" description="Basic and acidic residues" evidence="11">
    <location>
        <begin position="946"/>
        <end position="955"/>
    </location>
</feature>
<dbReference type="PANTHER" id="PTHR14166">
    <property type="entry name" value="SLIT-ROBO RHO GTPASE ACTIVATING PROTEIN"/>
    <property type="match status" value="1"/>
</dbReference>
<dbReference type="GO" id="GO:0005096">
    <property type="term" value="F:GTPase activator activity"/>
    <property type="evidence" value="ECO:0007669"/>
    <property type="project" value="UniProtKB-KW"/>
</dbReference>
<evidence type="ECO:0000256" key="7">
    <source>
        <dbReference type="ARBA" id="ARBA00078662"/>
    </source>
</evidence>
<evidence type="ECO:0000256" key="4">
    <source>
        <dbReference type="ARBA" id="ARBA00023054"/>
    </source>
</evidence>
<feature type="region of interest" description="Disordered" evidence="11">
    <location>
        <begin position="764"/>
        <end position="786"/>
    </location>
</feature>
<evidence type="ECO:0000259" key="12">
    <source>
        <dbReference type="PROSITE" id="PS50002"/>
    </source>
</evidence>
<feature type="compositionally biased region" description="Pro residues" evidence="11">
    <location>
        <begin position="1095"/>
        <end position="1104"/>
    </location>
</feature>
<dbReference type="PROSITE" id="PS50238">
    <property type="entry name" value="RHOGAP"/>
    <property type="match status" value="1"/>
</dbReference>
<dbReference type="FunFam" id="2.30.30.40:FF:000005">
    <property type="entry name" value="SLIT-ROBO Rho GTPase-activating protein 1 isoform 2"/>
    <property type="match status" value="1"/>
</dbReference>
<dbReference type="InterPro" id="IPR027267">
    <property type="entry name" value="AH/BAR_dom_sf"/>
</dbReference>
<dbReference type="GO" id="GO:0045202">
    <property type="term" value="C:synapse"/>
    <property type="evidence" value="ECO:0007669"/>
    <property type="project" value="UniProtKB-ARBA"/>
</dbReference>
<dbReference type="InterPro" id="IPR008936">
    <property type="entry name" value="Rho_GTPase_activation_prot"/>
</dbReference>
<feature type="domain" description="F-BAR" evidence="14">
    <location>
        <begin position="67"/>
        <end position="369"/>
    </location>
</feature>
<keyword evidence="2" id="KW-0343">GTPase activation</keyword>
<dbReference type="InterPro" id="IPR051627">
    <property type="entry name" value="SLIT-ROBO_RhoGAP"/>
</dbReference>
<feature type="region of interest" description="Disordered" evidence="11">
    <location>
        <begin position="521"/>
        <end position="542"/>
    </location>
</feature>
<feature type="region of interest" description="Disordered" evidence="11">
    <location>
        <begin position="909"/>
        <end position="991"/>
    </location>
</feature>
<dbReference type="InterPro" id="IPR001060">
    <property type="entry name" value="FCH_dom"/>
</dbReference>
<dbReference type="InterPro" id="IPR035648">
    <property type="entry name" value="srGAP1/2/3_SH3"/>
</dbReference>
<dbReference type="InterPro" id="IPR000198">
    <property type="entry name" value="RhoGAP_dom"/>
</dbReference>
<evidence type="ECO:0000313" key="15">
    <source>
        <dbReference type="Ensembl" id="ENSGWIP00000026004.1"/>
    </source>
</evidence>
<evidence type="ECO:0000256" key="10">
    <source>
        <dbReference type="PROSITE-ProRule" id="PRU01077"/>
    </source>
</evidence>
<evidence type="ECO:0000256" key="9">
    <source>
        <dbReference type="PROSITE-ProRule" id="PRU00192"/>
    </source>
</evidence>
<dbReference type="FunFam" id="1.10.555.10:FF:000013">
    <property type="entry name" value="SLIT-ROBO Rho GTPase activating protein 3"/>
    <property type="match status" value="1"/>
</dbReference>
<protein>
    <recommendedName>
        <fullName evidence="6">SLIT-ROBO Rho GTPase-activating protein 3</fullName>
    </recommendedName>
    <alternativeName>
        <fullName evidence="8">Rho GTPase-activating protein 14</fullName>
    </alternativeName>
    <alternativeName>
        <fullName evidence="7">WAVE-associated Rac GTPase-activating protein</fullName>
    </alternativeName>
</protein>
<dbReference type="CDD" id="cd11955">
    <property type="entry name" value="SH3_srGAP1-3"/>
    <property type="match status" value="1"/>
</dbReference>
<keyword evidence="3" id="KW-0597">Phosphoprotein</keyword>
<reference evidence="15" key="2">
    <citation type="submission" date="2025-08" db="UniProtKB">
        <authorList>
            <consortium name="Ensembl"/>
        </authorList>
    </citation>
    <scope>IDENTIFICATION</scope>
</reference>
<dbReference type="SMART" id="SM00055">
    <property type="entry name" value="FCH"/>
    <property type="match status" value="1"/>
</dbReference>
<dbReference type="Gene3D" id="1.10.555.10">
    <property type="entry name" value="Rho GTPase activation protein"/>
    <property type="match status" value="1"/>
</dbReference>
<dbReference type="FunFam" id="1.20.1270.60:FF:000020">
    <property type="entry name" value="SLIT-ROBO Rho GTPase activating protein 3"/>
    <property type="match status" value="1"/>
</dbReference>
<keyword evidence="1 9" id="KW-0728">SH3 domain</keyword>
<evidence type="ECO:0000256" key="1">
    <source>
        <dbReference type="ARBA" id="ARBA00022443"/>
    </source>
</evidence>
<dbReference type="Ensembl" id="ENSGWIT00000028397.1">
    <property type="protein sequence ID" value="ENSGWIP00000026004.1"/>
    <property type="gene ID" value="ENSGWIG00000013134.1"/>
</dbReference>
<accession>A0A8C5EZU1</accession>
<dbReference type="InterPro" id="IPR036028">
    <property type="entry name" value="SH3-like_dom_sf"/>
</dbReference>
<evidence type="ECO:0000259" key="13">
    <source>
        <dbReference type="PROSITE" id="PS50238"/>
    </source>
</evidence>
<evidence type="ECO:0000259" key="14">
    <source>
        <dbReference type="PROSITE" id="PS51741"/>
    </source>
</evidence>
<evidence type="ECO:0000256" key="11">
    <source>
        <dbReference type="SAM" id="MobiDB-lite"/>
    </source>
</evidence>
<feature type="compositionally biased region" description="Basic and acidic residues" evidence="11">
    <location>
        <begin position="967"/>
        <end position="978"/>
    </location>
</feature>
<dbReference type="PROSITE" id="PS50002">
    <property type="entry name" value="SH3"/>
    <property type="match status" value="1"/>
</dbReference>
<dbReference type="SUPFAM" id="SSF48350">
    <property type="entry name" value="GTPase activation domain, GAP"/>
    <property type="match status" value="1"/>
</dbReference>
<dbReference type="Pfam" id="PF00611">
    <property type="entry name" value="FCH"/>
    <property type="match status" value="1"/>
</dbReference>
<feature type="region of interest" description="Disordered" evidence="11">
    <location>
        <begin position="858"/>
        <end position="897"/>
    </location>
</feature>
<evidence type="ECO:0000313" key="16">
    <source>
        <dbReference type="Proteomes" id="UP000694680"/>
    </source>
</evidence>
<feature type="domain" description="Rho-GAP" evidence="13">
    <location>
        <begin position="554"/>
        <end position="742"/>
    </location>
</feature>
<keyword evidence="16" id="KW-1185">Reference proteome</keyword>
<dbReference type="Gene3D" id="1.20.1270.60">
    <property type="entry name" value="Arfaptin homology (AH) domain/BAR domain"/>
    <property type="match status" value="1"/>
</dbReference>
<dbReference type="SMART" id="SM00326">
    <property type="entry name" value="SH3"/>
    <property type="match status" value="1"/>
</dbReference>
<dbReference type="Pfam" id="PF00620">
    <property type="entry name" value="RhoGAP"/>
    <property type="match status" value="1"/>
</dbReference>
<evidence type="ECO:0000256" key="3">
    <source>
        <dbReference type="ARBA" id="ARBA00022553"/>
    </source>
</evidence>
<dbReference type="CDD" id="cd04383">
    <property type="entry name" value="RhoGAP_srGAP"/>
    <property type="match status" value="1"/>
</dbReference>
<proteinExistence type="predicted"/>
<feature type="region of interest" description="Disordered" evidence="11">
    <location>
        <begin position="1092"/>
        <end position="1114"/>
    </location>
</feature>
<gene>
    <name evidence="15" type="primary">srgap3</name>
</gene>
<evidence type="ECO:0000256" key="6">
    <source>
        <dbReference type="ARBA" id="ARBA00073505"/>
    </source>
</evidence>
<evidence type="ECO:0000256" key="8">
    <source>
        <dbReference type="ARBA" id="ARBA00083893"/>
    </source>
</evidence>
<comment type="subunit">
    <text evidence="5">Homodimer. Forms a heterooligomer with SRGAP1 and SRGAP2 through its F-BAR domain. Interacts with WASF1. Probably interacts with ROBO1. Interacts with FASLG.</text>
</comment>
<dbReference type="PROSITE" id="PS51741">
    <property type="entry name" value="F_BAR"/>
    <property type="match status" value="1"/>
</dbReference>
<feature type="domain" description="SH3" evidence="12">
    <location>
        <begin position="790"/>
        <end position="849"/>
    </location>
</feature>
<dbReference type="Proteomes" id="UP000694680">
    <property type="component" value="Chromosome 5"/>
</dbReference>
<dbReference type="InterPro" id="IPR001452">
    <property type="entry name" value="SH3_domain"/>
</dbReference>
<organism evidence="15 16">
    <name type="scientific">Gouania willdenowi</name>
    <name type="common">Blunt-snouted clingfish</name>
    <name type="synonym">Lepadogaster willdenowi</name>
    <dbReference type="NCBI Taxonomy" id="441366"/>
    <lineage>
        <taxon>Eukaryota</taxon>
        <taxon>Metazoa</taxon>
        <taxon>Chordata</taxon>
        <taxon>Craniata</taxon>
        <taxon>Vertebrata</taxon>
        <taxon>Euteleostomi</taxon>
        <taxon>Actinopterygii</taxon>
        <taxon>Neopterygii</taxon>
        <taxon>Teleostei</taxon>
        <taxon>Neoteleostei</taxon>
        <taxon>Acanthomorphata</taxon>
        <taxon>Ovalentaria</taxon>
        <taxon>Blenniimorphae</taxon>
        <taxon>Blenniiformes</taxon>
        <taxon>Gobiesocoidei</taxon>
        <taxon>Gobiesocidae</taxon>
        <taxon>Gobiesocinae</taxon>
        <taxon>Gouania</taxon>
    </lineage>
</organism>
<dbReference type="InterPro" id="IPR031160">
    <property type="entry name" value="F_BAR_dom"/>
</dbReference>
<dbReference type="SUPFAM" id="SSF50044">
    <property type="entry name" value="SH3-domain"/>
    <property type="match status" value="1"/>
</dbReference>
<keyword evidence="4 10" id="KW-0175">Coiled coil</keyword>
<name>A0A8C5EZU1_GOUWI</name>
<reference evidence="15" key="3">
    <citation type="submission" date="2025-09" db="UniProtKB">
        <authorList>
            <consortium name="Ensembl"/>
        </authorList>
    </citation>
    <scope>IDENTIFICATION</scope>
</reference>
<feature type="compositionally biased region" description="Polar residues" evidence="11">
    <location>
        <begin position="1105"/>
        <end position="1114"/>
    </location>
</feature>
<dbReference type="SUPFAM" id="SSF103657">
    <property type="entry name" value="BAR/IMD domain-like"/>
    <property type="match status" value="1"/>
</dbReference>
<evidence type="ECO:0000256" key="2">
    <source>
        <dbReference type="ARBA" id="ARBA00022468"/>
    </source>
</evidence>
<evidence type="ECO:0000256" key="5">
    <source>
        <dbReference type="ARBA" id="ARBA00064269"/>
    </source>
</evidence>
<sequence length="1114" mass="127461">MKRNFIFQHDKDPKHTATSTKKWLYQNKTEALEWPSQSPDVNLIEHLWGDLKRAVHRRCPRNLSDLERFCKEEANIASSRCLVEQFKCLEQQSESRIQLLQDLQEFFRRKAEIDLEYSRSLDKLAERFSSKIRSSREHQQFKKDQHLLSSVNCWYLVLNQTRRESRDHATLSDIYTNNVILRLAQISEDVLRLFKKSKDIGIQMHEELVKVTNELYTVMKTYHMYHTESISAESKLKDAEKQEEKQFSKSGDLNVNLLRHEDRQPRRSTVRKIEKMKEKRQAKYSENKLKCTKARNDYLLNLAATNAVVAKYYIHDVSDMIDCCDLGYHASLARTLRTYLSAEYNLETSRHEGLDVIENAVDNLDSRSDKHKIMDMYNQVFCPPMRFEYLPHMGDEVCQVSAQQPVQTELLMRYHQLQSRVATLKIENEEVRKTLDATMQTMQDMLTVEDFDVSDAFQHSRSTESIKSLASESYMSKMNIAKRRANQQETEMFYFSKFKEYLNGSNLIIKLQAKHDLLKQTLGEGKGPPTLPPKPQKMRKPRPRSMYNHKLFNGNMEAFIKDSGQPIPLVVESCIRYINLYGLQQQGIFRVPGSQVEVNDIKNSYERGEDPLIDEHNEHDINSVAGVLKLYFRGLENPIFPKERFLDFISTIKLESDAERAHHIQQIVVTLPRTIIIVMRYLFAFLNHLSQYSDENMMDPYNLAICFGPTLMPIPDGHDPVACQAHVNEVIKTIIIHNEVIFPNQRELDGPVYEKCMTGGEEYCDSPHSEPGTIDDADNGTEPHTSDEEVEQIEAIAKFDYVGRSPRELSFKKGASLLLYHRASEDWWEGRHNGVDGLIPHQYIVVQDLDDAFSDNLSQKADSEASSGPLLEDKGSSKNDIPSPCEQSPDYNFGGVMGRVRLRSDGAAIPHLRSETETHSPTRGSETPPRAAACPSSPHKGSISKARLESPEKRRLGTFGSAGSINHPDRKVYPEGHPLRPVPGATRHSSLGDHKALEAEALAEDIEKTMTTALHELRELERQNTVKQAPDVVLDTLEPMKNPVSSEPGSPLHTIMIRDPDAAMRRSSSSTSEMMTTFKPALSARLAGAQLRPLPIRPVRPPPTQHRTNISFLH</sequence>
<dbReference type="SMART" id="SM00324">
    <property type="entry name" value="RhoGAP"/>
    <property type="match status" value="1"/>
</dbReference>
<dbReference type="Pfam" id="PF00018">
    <property type="entry name" value="SH3_1"/>
    <property type="match status" value="1"/>
</dbReference>
<dbReference type="GO" id="GO:0007165">
    <property type="term" value="P:signal transduction"/>
    <property type="evidence" value="ECO:0007669"/>
    <property type="project" value="InterPro"/>
</dbReference>
<dbReference type="AlphaFoldDB" id="A0A8C5EZU1"/>